<dbReference type="InterPro" id="IPR050397">
    <property type="entry name" value="Env_Response_Regulators"/>
</dbReference>
<dbReference type="InterPro" id="IPR000595">
    <property type="entry name" value="cNMP-bd_dom"/>
</dbReference>
<evidence type="ECO:0000313" key="6">
    <source>
        <dbReference type="EMBL" id="TQQ84034.1"/>
    </source>
</evidence>
<keyword evidence="3" id="KW-0804">Transcription</keyword>
<comment type="caution">
    <text evidence="6">The sequence shown here is derived from an EMBL/GenBank/DDBJ whole genome shotgun (WGS) entry which is preliminary data.</text>
</comment>
<dbReference type="PANTHER" id="PTHR24567:SF26">
    <property type="entry name" value="REGULATORY PROTEIN YEIL"/>
    <property type="match status" value="1"/>
</dbReference>
<dbReference type="InterPro" id="IPR012318">
    <property type="entry name" value="HTH_CRP"/>
</dbReference>
<dbReference type="InterPro" id="IPR018490">
    <property type="entry name" value="cNMP-bd_dom_sf"/>
</dbReference>
<dbReference type="InterPro" id="IPR014710">
    <property type="entry name" value="RmlC-like_jellyroll"/>
</dbReference>
<dbReference type="Pfam" id="PF00027">
    <property type="entry name" value="cNMP_binding"/>
    <property type="match status" value="1"/>
</dbReference>
<dbReference type="SMART" id="SM00419">
    <property type="entry name" value="HTH_CRP"/>
    <property type="match status" value="1"/>
</dbReference>
<evidence type="ECO:0000259" key="5">
    <source>
        <dbReference type="PROSITE" id="PS51063"/>
    </source>
</evidence>
<dbReference type="SUPFAM" id="SSF46785">
    <property type="entry name" value="Winged helix' DNA-binding domain"/>
    <property type="match status" value="1"/>
</dbReference>
<dbReference type="GO" id="GO:0005829">
    <property type="term" value="C:cytosol"/>
    <property type="evidence" value="ECO:0007669"/>
    <property type="project" value="TreeGrafter"/>
</dbReference>
<gene>
    <name evidence="6" type="ORF">EXD82_08510</name>
</gene>
<sequence>MNEIQKFFPFWNKLNSDEQNIIAESISEKKFKKGRQINSEYSECAGIIALKKGTMRVYIISEEGREVTLYRLSEGDICVLSASCILESIAFDIHMDAESDLEILSIPSGTFRSVAEKNIYLKCYMYEEITKKFSEIMTAMQRILFTAVDKRLAVFLCEEYEKNGTRIKMTHEQIASNIGSVREVISRLLKHLEQEGAIKTGRGVLTIEDIDILRKNTI</sequence>
<feature type="domain" description="Cyclic nucleotide-binding" evidence="4">
    <location>
        <begin position="10"/>
        <end position="132"/>
    </location>
</feature>
<dbReference type="SUPFAM" id="SSF51206">
    <property type="entry name" value="cAMP-binding domain-like"/>
    <property type="match status" value="1"/>
</dbReference>
<reference evidence="6 7" key="1">
    <citation type="submission" date="2019-02" db="EMBL/GenBank/DDBJ databases">
        <title>Peptostreptococcaceae bacterium ZHW00191 nov., a new bacterium isolated from the human gut.</title>
        <authorList>
            <person name="Zhou H.-W."/>
            <person name="Chen X.-J."/>
        </authorList>
    </citation>
    <scope>NUCLEOTIDE SEQUENCE [LARGE SCALE GENOMIC DNA]</scope>
    <source>
        <strain evidence="6 7">ZHW00191</strain>
    </source>
</reference>
<dbReference type="RefSeq" id="WP_142536488.1">
    <property type="nucleotide sequence ID" value="NZ_SGJB01000017.1"/>
</dbReference>
<dbReference type="PROSITE" id="PS50042">
    <property type="entry name" value="CNMP_BINDING_3"/>
    <property type="match status" value="1"/>
</dbReference>
<dbReference type="Pfam" id="PF13545">
    <property type="entry name" value="HTH_Crp_2"/>
    <property type="match status" value="1"/>
</dbReference>
<keyword evidence="2" id="KW-0238">DNA-binding</keyword>
<evidence type="ECO:0000259" key="4">
    <source>
        <dbReference type="PROSITE" id="PS50042"/>
    </source>
</evidence>
<dbReference type="GO" id="GO:0003700">
    <property type="term" value="F:DNA-binding transcription factor activity"/>
    <property type="evidence" value="ECO:0007669"/>
    <property type="project" value="TreeGrafter"/>
</dbReference>
<dbReference type="EMBL" id="SGJB01000017">
    <property type="protein sequence ID" value="TQQ84034.1"/>
    <property type="molecule type" value="Genomic_DNA"/>
</dbReference>
<feature type="domain" description="HTH crp-type" evidence="5">
    <location>
        <begin position="146"/>
        <end position="211"/>
    </location>
</feature>
<dbReference type="CDD" id="cd00038">
    <property type="entry name" value="CAP_ED"/>
    <property type="match status" value="1"/>
</dbReference>
<dbReference type="OrthoDB" id="9776746at2"/>
<proteinExistence type="predicted"/>
<dbReference type="PRINTS" id="PR00034">
    <property type="entry name" value="HTHCRP"/>
</dbReference>
<keyword evidence="7" id="KW-1185">Reference proteome</keyword>
<dbReference type="PANTHER" id="PTHR24567">
    <property type="entry name" value="CRP FAMILY TRANSCRIPTIONAL REGULATORY PROTEIN"/>
    <property type="match status" value="1"/>
</dbReference>
<name>A0A544QTM2_9FIRM</name>
<protein>
    <submittedName>
        <fullName evidence="6">Crp/Fnr family transcriptional regulator</fullName>
    </submittedName>
</protein>
<dbReference type="AlphaFoldDB" id="A0A544QTM2"/>
<evidence type="ECO:0000313" key="7">
    <source>
        <dbReference type="Proteomes" id="UP000317863"/>
    </source>
</evidence>
<evidence type="ECO:0000256" key="3">
    <source>
        <dbReference type="ARBA" id="ARBA00023163"/>
    </source>
</evidence>
<keyword evidence="1" id="KW-0805">Transcription regulation</keyword>
<dbReference type="InterPro" id="IPR036390">
    <property type="entry name" value="WH_DNA-bd_sf"/>
</dbReference>
<dbReference type="Proteomes" id="UP000317863">
    <property type="component" value="Unassembled WGS sequence"/>
</dbReference>
<accession>A0A544QTM2</accession>
<evidence type="ECO:0000256" key="2">
    <source>
        <dbReference type="ARBA" id="ARBA00023125"/>
    </source>
</evidence>
<evidence type="ECO:0000256" key="1">
    <source>
        <dbReference type="ARBA" id="ARBA00023015"/>
    </source>
</evidence>
<dbReference type="Gene3D" id="1.10.10.10">
    <property type="entry name" value="Winged helix-like DNA-binding domain superfamily/Winged helix DNA-binding domain"/>
    <property type="match status" value="1"/>
</dbReference>
<dbReference type="InterPro" id="IPR036388">
    <property type="entry name" value="WH-like_DNA-bd_sf"/>
</dbReference>
<dbReference type="Gene3D" id="2.60.120.10">
    <property type="entry name" value="Jelly Rolls"/>
    <property type="match status" value="1"/>
</dbReference>
<organism evidence="6 7">
    <name type="scientific">Peptacetobacter hominis</name>
    <dbReference type="NCBI Taxonomy" id="2743610"/>
    <lineage>
        <taxon>Bacteria</taxon>
        <taxon>Bacillati</taxon>
        <taxon>Bacillota</taxon>
        <taxon>Clostridia</taxon>
        <taxon>Peptostreptococcales</taxon>
        <taxon>Peptostreptococcaceae</taxon>
        <taxon>Peptacetobacter</taxon>
    </lineage>
</organism>
<dbReference type="GO" id="GO:0003677">
    <property type="term" value="F:DNA binding"/>
    <property type="evidence" value="ECO:0007669"/>
    <property type="project" value="UniProtKB-KW"/>
</dbReference>
<dbReference type="PROSITE" id="PS51063">
    <property type="entry name" value="HTH_CRP_2"/>
    <property type="match status" value="1"/>
</dbReference>